<keyword evidence="1" id="KW-1133">Transmembrane helix</keyword>
<evidence type="ECO:0000313" key="3">
    <source>
        <dbReference type="Proteomes" id="UP000326711"/>
    </source>
</evidence>
<feature type="transmembrane region" description="Helical" evidence="1">
    <location>
        <begin position="86"/>
        <end position="106"/>
    </location>
</feature>
<organism evidence="2 3">
    <name type="scientific">Corynebacterium urogenitale</name>
    <dbReference type="NCBI Taxonomy" id="2487892"/>
    <lineage>
        <taxon>Bacteria</taxon>
        <taxon>Bacillati</taxon>
        <taxon>Actinomycetota</taxon>
        <taxon>Actinomycetes</taxon>
        <taxon>Mycobacteriales</taxon>
        <taxon>Corynebacteriaceae</taxon>
        <taxon>Corynebacterium</taxon>
    </lineage>
</organism>
<dbReference type="EMBL" id="CP045032">
    <property type="protein sequence ID" value="QFQ01506.1"/>
    <property type="molecule type" value="Genomic_DNA"/>
</dbReference>
<feature type="transmembrane region" description="Helical" evidence="1">
    <location>
        <begin position="113"/>
        <end position="130"/>
    </location>
</feature>
<keyword evidence="1" id="KW-0472">Membrane</keyword>
<feature type="transmembrane region" description="Helical" evidence="1">
    <location>
        <begin position="142"/>
        <end position="165"/>
    </location>
</feature>
<name>A0A5J6Z3A4_9CORY</name>
<proteinExistence type="predicted"/>
<evidence type="ECO:0000256" key="1">
    <source>
        <dbReference type="SAM" id="Phobius"/>
    </source>
</evidence>
<dbReference type="KEGG" id="cuo:CUROG_00510"/>
<keyword evidence="3" id="KW-1185">Reference proteome</keyword>
<gene>
    <name evidence="2" type="ORF">CUROG_00510</name>
</gene>
<reference evidence="3" key="1">
    <citation type="submission" date="2019-10" db="EMBL/GenBank/DDBJ databases">
        <title>Complete genome sequence of Corynebacterium urogenitalis DSM 108747, isolated from the genital tract of a cow.</title>
        <authorList>
            <person name="Ruckert C."/>
            <person name="Ballas P."/>
            <person name="Wagener K."/>
            <person name="Drillich M."/>
            <person name="Kaempfer P."/>
            <person name="Busse H.-J."/>
            <person name="Ehling-Schulz M."/>
        </authorList>
    </citation>
    <scope>NUCLEOTIDE SEQUENCE [LARGE SCALE GENOMIC DNA]</scope>
    <source>
        <strain evidence="3">LMM 1652</strain>
    </source>
</reference>
<sequence length="176" mass="19329">MLNGNFHPLHFLWVVFILVLIPTVVVYILINRLPDEKGNNSRLSYRDPIVSFLLGLLSAAVWLSWSPRSNIETFFLRGAPNNFPEWQIICCGIFLIIGSSIIAYVNSESVKESLIISLLTGSGFSAAFAVDASFGTSSQEGIGVVFAFAGVTLLCIPLNLLSVAIRRIANRRNPTK</sequence>
<feature type="transmembrane region" description="Helical" evidence="1">
    <location>
        <begin position="49"/>
        <end position="66"/>
    </location>
</feature>
<dbReference type="Proteomes" id="UP000326711">
    <property type="component" value="Chromosome"/>
</dbReference>
<accession>A0A5J6Z3A4</accession>
<protein>
    <submittedName>
        <fullName evidence="2">Uncharacterized protein</fullName>
    </submittedName>
</protein>
<dbReference type="AlphaFoldDB" id="A0A5J6Z3A4"/>
<keyword evidence="1" id="KW-0812">Transmembrane</keyword>
<evidence type="ECO:0000313" key="2">
    <source>
        <dbReference type="EMBL" id="QFQ01506.1"/>
    </source>
</evidence>
<feature type="transmembrane region" description="Helical" evidence="1">
    <location>
        <begin position="12"/>
        <end position="29"/>
    </location>
</feature>